<sequence length="242" mass="25988">MSLFNWFSGKSQQANALANGEARRAVPLPQRQAPEAAHSGEARKFKRHARREQLYVAIREAMTRAGVLSARYKFKVLSLDQNGDEFLVMVDLAKDFGRPTEQLGDIEALIVQNAKARFSITVPAVYWRQGEVAAVAQSAPGAVAQAERSPAHADAAVRAPLKPVQPLATPPYEPIQADEVAAFKQALLAASARGSTVAAEGGVKVRRSRSRSSTQPTGFADTELAEAPSSPALSTTQYGDLH</sequence>
<evidence type="ECO:0000256" key="1">
    <source>
        <dbReference type="SAM" id="MobiDB-lite"/>
    </source>
</evidence>
<organism evidence="2 3">
    <name type="scientific">Polaromonas jejuensis</name>
    <dbReference type="NCBI Taxonomy" id="457502"/>
    <lineage>
        <taxon>Bacteria</taxon>
        <taxon>Pseudomonadati</taxon>
        <taxon>Pseudomonadota</taxon>
        <taxon>Betaproteobacteria</taxon>
        <taxon>Burkholderiales</taxon>
        <taxon>Comamonadaceae</taxon>
        <taxon>Polaromonas</taxon>
    </lineage>
</organism>
<reference evidence="3" key="1">
    <citation type="journal article" date="2019" name="Int. J. Syst. Evol. Microbiol.">
        <title>The Global Catalogue of Microorganisms (GCM) 10K type strain sequencing project: providing services to taxonomists for standard genome sequencing and annotation.</title>
        <authorList>
            <consortium name="The Broad Institute Genomics Platform"/>
            <consortium name="The Broad Institute Genome Sequencing Center for Infectious Disease"/>
            <person name="Wu L."/>
            <person name="Ma J."/>
        </authorList>
    </citation>
    <scope>NUCLEOTIDE SEQUENCE [LARGE SCALE GENOMIC DNA]</scope>
    <source>
        <strain evidence="3">CGMCC 4.7277</strain>
    </source>
</reference>
<dbReference type="EMBL" id="JBHSMX010000020">
    <property type="protein sequence ID" value="MFC5521950.1"/>
    <property type="molecule type" value="Genomic_DNA"/>
</dbReference>
<name>A0ABW0QCI4_9BURK</name>
<evidence type="ECO:0000313" key="2">
    <source>
        <dbReference type="EMBL" id="MFC5521950.1"/>
    </source>
</evidence>
<dbReference type="RefSeq" id="WP_068836169.1">
    <property type="nucleotide sequence ID" value="NZ_JBHSMX010000020.1"/>
</dbReference>
<gene>
    <name evidence="2" type="ORF">ACFPP7_13655</name>
</gene>
<comment type="caution">
    <text evidence="2">The sequence shown here is derived from an EMBL/GenBank/DDBJ whole genome shotgun (WGS) entry which is preliminary data.</text>
</comment>
<proteinExistence type="predicted"/>
<evidence type="ECO:0000313" key="3">
    <source>
        <dbReference type="Proteomes" id="UP001596084"/>
    </source>
</evidence>
<dbReference type="Proteomes" id="UP001596084">
    <property type="component" value="Unassembled WGS sequence"/>
</dbReference>
<protein>
    <submittedName>
        <fullName evidence="2">Uncharacterized protein</fullName>
    </submittedName>
</protein>
<keyword evidence="3" id="KW-1185">Reference proteome</keyword>
<feature type="compositionally biased region" description="Polar residues" evidence="1">
    <location>
        <begin position="231"/>
        <end position="242"/>
    </location>
</feature>
<feature type="region of interest" description="Disordered" evidence="1">
    <location>
        <begin position="199"/>
        <end position="242"/>
    </location>
</feature>
<accession>A0ABW0QCI4</accession>